<evidence type="ECO:0000313" key="3">
    <source>
        <dbReference type="Proteomes" id="UP001151760"/>
    </source>
</evidence>
<protein>
    <submittedName>
        <fullName evidence="2">Uncharacterized protein</fullName>
    </submittedName>
</protein>
<accession>A0ABQ5BCX1</accession>
<gene>
    <name evidence="2" type="ORF">Tco_0858355</name>
</gene>
<reference evidence="2" key="1">
    <citation type="journal article" date="2022" name="Int. J. Mol. Sci.">
        <title>Draft Genome of Tanacetum Coccineum: Genomic Comparison of Closely Related Tanacetum-Family Plants.</title>
        <authorList>
            <person name="Yamashiro T."/>
            <person name="Shiraishi A."/>
            <person name="Nakayama K."/>
            <person name="Satake H."/>
        </authorList>
    </citation>
    <scope>NUCLEOTIDE SEQUENCE</scope>
</reference>
<dbReference type="EMBL" id="BQNB010013059">
    <property type="protein sequence ID" value="GJT11313.1"/>
    <property type="molecule type" value="Genomic_DNA"/>
</dbReference>
<feature type="coiled-coil region" evidence="1">
    <location>
        <begin position="8"/>
        <end position="35"/>
    </location>
</feature>
<organism evidence="2 3">
    <name type="scientific">Tanacetum coccineum</name>
    <dbReference type="NCBI Taxonomy" id="301880"/>
    <lineage>
        <taxon>Eukaryota</taxon>
        <taxon>Viridiplantae</taxon>
        <taxon>Streptophyta</taxon>
        <taxon>Embryophyta</taxon>
        <taxon>Tracheophyta</taxon>
        <taxon>Spermatophyta</taxon>
        <taxon>Magnoliopsida</taxon>
        <taxon>eudicotyledons</taxon>
        <taxon>Gunneridae</taxon>
        <taxon>Pentapetalae</taxon>
        <taxon>asterids</taxon>
        <taxon>campanulids</taxon>
        <taxon>Asterales</taxon>
        <taxon>Asteraceae</taxon>
        <taxon>Asteroideae</taxon>
        <taxon>Anthemideae</taxon>
        <taxon>Anthemidinae</taxon>
        <taxon>Tanacetum</taxon>
    </lineage>
</organism>
<evidence type="ECO:0000256" key="1">
    <source>
        <dbReference type="SAM" id="Coils"/>
    </source>
</evidence>
<dbReference type="Proteomes" id="UP001151760">
    <property type="component" value="Unassembled WGS sequence"/>
</dbReference>
<reference evidence="2" key="2">
    <citation type="submission" date="2022-01" db="EMBL/GenBank/DDBJ databases">
        <authorList>
            <person name="Yamashiro T."/>
            <person name="Shiraishi A."/>
            <person name="Satake H."/>
            <person name="Nakayama K."/>
        </authorList>
    </citation>
    <scope>NUCLEOTIDE SEQUENCE</scope>
</reference>
<comment type="caution">
    <text evidence="2">The sequence shown here is derived from an EMBL/GenBank/DDBJ whole genome shotgun (WGS) entry which is preliminary data.</text>
</comment>
<keyword evidence="1" id="KW-0175">Coiled coil</keyword>
<proteinExistence type="predicted"/>
<sequence length="110" mass="12853">MFEDLEYVKSLEKEVDELESEKAKFSNEYDLLLQECVSKDSMCSILRALANIDEQTNIQCLYLKKIKECEHLASELSKQNENAENKSFHELSKKFVELERHCISLELSLC</sequence>
<evidence type="ECO:0000313" key="2">
    <source>
        <dbReference type="EMBL" id="GJT11313.1"/>
    </source>
</evidence>
<name>A0ABQ5BCX1_9ASTR</name>
<keyword evidence="3" id="KW-1185">Reference proteome</keyword>